<feature type="transmembrane region" description="Helical" evidence="1">
    <location>
        <begin position="76"/>
        <end position="99"/>
    </location>
</feature>
<organism evidence="2 3">
    <name type="scientific">Caenorhabditis tropicalis</name>
    <dbReference type="NCBI Taxonomy" id="1561998"/>
    <lineage>
        <taxon>Eukaryota</taxon>
        <taxon>Metazoa</taxon>
        <taxon>Ecdysozoa</taxon>
        <taxon>Nematoda</taxon>
        <taxon>Chromadorea</taxon>
        <taxon>Rhabditida</taxon>
        <taxon>Rhabditina</taxon>
        <taxon>Rhabditomorpha</taxon>
        <taxon>Rhabditoidea</taxon>
        <taxon>Rhabditidae</taxon>
        <taxon>Peloderinae</taxon>
        <taxon>Caenorhabditis</taxon>
    </lineage>
</organism>
<proteinExistence type="predicted"/>
<keyword evidence="1" id="KW-1133">Transmembrane helix</keyword>
<feature type="transmembrane region" description="Helical" evidence="1">
    <location>
        <begin position="152"/>
        <end position="170"/>
    </location>
</feature>
<reference evidence="3" key="1">
    <citation type="submission" date="2016-11" db="UniProtKB">
        <authorList>
            <consortium name="WormBaseParasite"/>
        </authorList>
    </citation>
    <scope>IDENTIFICATION</scope>
</reference>
<feature type="transmembrane region" description="Helical" evidence="1">
    <location>
        <begin position="249"/>
        <end position="267"/>
    </location>
</feature>
<keyword evidence="1" id="KW-0812">Transmembrane</keyword>
<protein>
    <submittedName>
        <fullName evidence="3">Serpentine receptor class gamma</fullName>
    </submittedName>
</protein>
<name>A0A1I7V248_9PELO</name>
<feature type="transmembrane region" description="Helical" evidence="1">
    <location>
        <begin position="213"/>
        <end position="237"/>
    </location>
</feature>
<feature type="transmembrane region" description="Helical" evidence="1">
    <location>
        <begin position="111"/>
        <end position="140"/>
    </location>
</feature>
<evidence type="ECO:0000256" key="1">
    <source>
        <dbReference type="SAM" id="Phobius"/>
    </source>
</evidence>
<keyword evidence="2" id="KW-1185">Reference proteome</keyword>
<accession>A0A1I7V248</accession>
<dbReference type="eggNOG" id="ENOG502TJVY">
    <property type="taxonomic scope" value="Eukaryota"/>
</dbReference>
<feature type="transmembrane region" description="Helical" evidence="1">
    <location>
        <begin position="39"/>
        <end position="56"/>
    </location>
</feature>
<feature type="transmembrane region" description="Helical" evidence="1">
    <location>
        <begin position="287"/>
        <end position="309"/>
    </location>
</feature>
<dbReference type="Proteomes" id="UP000095282">
    <property type="component" value="Unplaced"/>
</dbReference>
<keyword evidence="1" id="KW-0472">Membrane</keyword>
<evidence type="ECO:0000313" key="2">
    <source>
        <dbReference type="Proteomes" id="UP000095282"/>
    </source>
</evidence>
<evidence type="ECO:0000313" key="3">
    <source>
        <dbReference type="WBParaSite" id="Csp11.Scaffold630.g21637.t1"/>
    </source>
</evidence>
<sequence>MNDSNGTMKMINDSLNLTSIDWITSPYLMQELWDRLSEPFLIAFFVLYLCYFQFFFRGINSTLLQLQSSGPIFRFLYILVWLNFVNTISSWALLAINLPSKCPGVFKKVEIVVLLVSSITSDCTFRSAIWITIVISFLGSYRRLTKELIHKATKIIITSFLIWSTFIRTAEIRYSQVVADFGDLCDENCCSSGYIIYNSSIVLFEIIKYINQYINFLSVILMLALINIQIGLLKSALQKPDRTGINETQLLLIFNVMFLLLNSFYSIDPIAADIFPEFIRKQIHTLATWTPLLTIICHSLQMVAMIVILPDFREVAKKLFKKKFSKRRYGFCV</sequence>
<dbReference type="WBParaSite" id="Csp11.Scaffold630.g21637.t1">
    <property type="protein sequence ID" value="Csp11.Scaffold630.g21637.t1"/>
    <property type="gene ID" value="Csp11.Scaffold630.g21637"/>
</dbReference>
<dbReference type="AlphaFoldDB" id="A0A1I7V248"/>